<dbReference type="InterPro" id="IPR052173">
    <property type="entry name" value="Beta-lactam_resp_regulator"/>
</dbReference>
<feature type="transmembrane region" description="Helical" evidence="1">
    <location>
        <begin position="288"/>
        <end position="307"/>
    </location>
</feature>
<dbReference type="RefSeq" id="WP_103238596.1">
    <property type="nucleotide sequence ID" value="NZ_OFSM01000005.1"/>
</dbReference>
<dbReference type="EMBL" id="OFSM01000005">
    <property type="protein sequence ID" value="SOY28511.1"/>
    <property type="molecule type" value="Genomic_DNA"/>
</dbReference>
<keyword evidence="1" id="KW-0812">Transmembrane</keyword>
<dbReference type="PANTHER" id="PTHR34978">
    <property type="entry name" value="POSSIBLE SENSOR-TRANSDUCER PROTEIN BLAR"/>
    <property type="match status" value="1"/>
</dbReference>
<reference evidence="3 4" key="1">
    <citation type="submission" date="2018-01" db="EMBL/GenBank/DDBJ databases">
        <authorList>
            <person name="Gaut B.S."/>
            <person name="Morton B.R."/>
            <person name="Clegg M.T."/>
            <person name="Duvall M.R."/>
        </authorList>
    </citation>
    <scope>NUCLEOTIDE SEQUENCE [LARGE SCALE GENOMIC DNA]</scope>
    <source>
        <strain evidence="3">GP69</strain>
    </source>
</reference>
<feature type="transmembrane region" description="Helical" evidence="1">
    <location>
        <begin position="6"/>
        <end position="28"/>
    </location>
</feature>
<feature type="domain" description="Peptidase M56" evidence="2">
    <location>
        <begin position="7"/>
        <end position="279"/>
    </location>
</feature>
<evidence type="ECO:0000256" key="1">
    <source>
        <dbReference type="SAM" id="Phobius"/>
    </source>
</evidence>
<protein>
    <submittedName>
        <fullName evidence="3">Regulatory protein BlaR1</fullName>
    </submittedName>
</protein>
<dbReference type="AlphaFoldDB" id="A0A2K4ZDJ2"/>
<feature type="transmembrane region" description="Helical" evidence="1">
    <location>
        <begin position="111"/>
        <end position="133"/>
    </location>
</feature>
<keyword evidence="1" id="KW-0472">Membrane</keyword>
<feature type="transmembrane region" description="Helical" evidence="1">
    <location>
        <begin position="35"/>
        <end position="54"/>
    </location>
</feature>
<gene>
    <name evidence="3" type="primary">blaR1_4</name>
    <name evidence="3" type="ORF">AMURIS_01220</name>
</gene>
<evidence type="ECO:0000313" key="3">
    <source>
        <dbReference type="EMBL" id="SOY28511.1"/>
    </source>
</evidence>
<dbReference type="Proteomes" id="UP000236311">
    <property type="component" value="Unassembled WGS sequence"/>
</dbReference>
<name>A0A2K4ZDJ2_9FIRM</name>
<dbReference type="Pfam" id="PF05569">
    <property type="entry name" value="Peptidase_M56"/>
    <property type="match status" value="1"/>
</dbReference>
<proteinExistence type="predicted"/>
<dbReference type="OrthoDB" id="9804799at2"/>
<dbReference type="PANTHER" id="PTHR34978:SF3">
    <property type="entry name" value="SLR0241 PROTEIN"/>
    <property type="match status" value="1"/>
</dbReference>
<evidence type="ECO:0000313" key="4">
    <source>
        <dbReference type="Proteomes" id="UP000236311"/>
    </source>
</evidence>
<evidence type="ECO:0000259" key="2">
    <source>
        <dbReference type="Pfam" id="PF05569"/>
    </source>
</evidence>
<organism evidence="3 4">
    <name type="scientific">Acetatifactor muris</name>
    <dbReference type="NCBI Taxonomy" id="879566"/>
    <lineage>
        <taxon>Bacteria</taxon>
        <taxon>Bacillati</taxon>
        <taxon>Bacillota</taxon>
        <taxon>Clostridia</taxon>
        <taxon>Lachnospirales</taxon>
        <taxon>Lachnospiraceae</taxon>
        <taxon>Acetatifactor</taxon>
    </lineage>
</organism>
<keyword evidence="4" id="KW-1185">Reference proteome</keyword>
<keyword evidence="1" id="KW-1133">Transmembrane helix</keyword>
<dbReference type="CDD" id="cd07341">
    <property type="entry name" value="M56_BlaR1_MecR1_like"/>
    <property type="match status" value="1"/>
</dbReference>
<dbReference type="InterPro" id="IPR008756">
    <property type="entry name" value="Peptidase_M56"/>
</dbReference>
<accession>A0A2K4ZDJ2</accession>
<sequence>METVLLKVLNMAIAAGWMILGVLILRIVLKKAPKAICCTLWALVGIRLLCPVSFESVLSLIPSAETLPGEILLAAEPAVESGFEVLDNVVNPAIADSFRPNVGDSVNPLQVFTYVASLLWAVGVAVMLLYALFSCLRLRRRVRTAMKLEGNLWICDTVESPFIFGILLPRIYLPSDLEEAQLACITAHEKAHLKRRDHWWKPLGYLLLSVYWFQPLCWIAFLSLCRDIELACDERVVREMDSEERKMYAEALLQCSTHRHMTAACPLAFGEVGVKERVKGVLYYKKPAFWIAAAAIAACGAAAVCFLTNPVEERGNDVLGAGYSVSEVLYDAPWYDAAYTPDTAPEYVFTPDGWLMMRSSNGVMGNGNVWTRVGVFHETEKDESRIQDLHDPEGRLLALLETVEQIWRVDGEGEQGYFYLVMQTGDGAILLATGLQTDGTEHIRWIWKMEKHSGQGDTDYLAALIASMYPRKQIEIFAFYESDSMPDYLLAGFQDDRNRRGFAVFRRDGRKDFSWKIKGFSMTEDVSMCSVTLGEDWGLDHSVTLIFSNNRSLSHVTVRAGGEEQSAGSGGSGDNVMLVFEWSRLLSGEEAAEIEVHYYNVKQVDRINFPVVYWDSIKGVACMEPFHVYLAVNTISS</sequence>